<evidence type="ECO:0000313" key="12">
    <source>
        <dbReference type="EMBL" id="KAL5111967.1"/>
    </source>
</evidence>
<dbReference type="SUPFAM" id="SSF53649">
    <property type="entry name" value="Alkaline phosphatase-like"/>
    <property type="match status" value="1"/>
</dbReference>
<protein>
    <submittedName>
        <fullName evidence="12">GPI ethanolamine phosphate transferase 3</fullName>
    </submittedName>
</protein>
<accession>A0ABR4QQW9</accession>
<feature type="transmembrane region" description="Helical" evidence="11">
    <location>
        <begin position="929"/>
        <end position="947"/>
    </location>
</feature>
<feature type="transmembrane region" description="Helical" evidence="11">
    <location>
        <begin position="693"/>
        <end position="717"/>
    </location>
</feature>
<dbReference type="InterPro" id="IPR002591">
    <property type="entry name" value="Phosphodiest/P_Trfase"/>
</dbReference>
<keyword evidence="5 12" id="KW-0808">Transferase</keyword>
<evidence type="ECO:0000256" key="1">
    <source>
        <dbReference type="ARBA" id="ARBA00004477"/>
    </source>
</evidence>
<gene>
    <name evidence="12" type="ORF">TcWFU_004437</name>
</gene>
<proteinExistence type="inferred from homology"/>
<dbReference type="InterPro" id="IPR039524">
    <property type="entry name" value="PIGO/GPI13"/>
</dbReference>
<comment type="subcellular location">
    <subcellularLocation>
        <location evidence="1">Endoplasmic reticulum membrane</location>
        <topology evidence="1">Multi-pass membrane protein</topology>
    </subcellularLocation>
</comment>
<evidence type="ECO:0000256" key="8">
    <source>
        <dbReference type="ARBA" id="ARBA00022989"/>
    </source>
</evidence>
<feature type="transmembrane region" description="Helical" evidence="11">
    <location>
        <begin position="962"/>
        <end position="986"/>
    </location>
</feature>
<comment type="similarity">
    <text evidence="3">Belongs to the PIGG/PIGN/PIGO family. PIGO subfamily.</text>
</comment>
<keyword evidence="8 11" id="KW-1133">Transmembrane helix</keyword>
<dbReference type="InterPro" id="IPR037675">
    <property type="entry name" value="PIG-O_N"/>
</dbReference>
<evidence type="ECO:0000256" key="11">
    <source>
        <dbReference type="SAM" id="Phobius"/>
    </source>
</evidence>
<evidence type="ECO:0000256" key="5">
    <source>
        <dbReference type="ARBA" id="ARBA00022679"/>
    </source>
</evidence>
<evidence type="ECO:0000256" key="6">
    <source>
        <dbReference type="ARBA" id="ARBA00022692"/>
    </source>
</evidence>
<evidence type="ECO:0000256" key="9">
    <source>
        <dbReference type="ARBA" id="ARBA00023136"/>
    </source>
</evidence>
<feature type="transmembrane region" description="Helical" evidence="11">
    <location>
        <begin position="729"/>
        <end position="756"/>
    </location>
</feature>
<keyword evidence="9 11" id="KW-0472">Membrane</keyword>
<organism evidence="12 13">
    <name type="scientific">Taenia crassiceps</name>
    <dbReference type="NCBI Taxonomy" id="6207"/>
    <lineage>
        <taxon>Eukaryota</taxon>
        <taxon>Metazoa</taxon>
        <taxon>Spiralia</taxon>
        <taxon>Lophotrochozoa</taxon>
        <taxon>Platyhelminthes</taxon>
        <taxon>Cestoda</taxon>
        <taxon>Eucestoda</taxon>
        <taxon>Cyclophyllidea</taxon>
        <taxon>Taeniidae</taxon>
        <taxon>Taenia</taxon>
    </lineage>
</organism>
<feature type="transmembrane region" description="Helical" evidence="11">
    <location>
        <begin position="862"/>
        <end position="889"/>
    </location>
</feature>
<dbReference type="GO" id="GO:0016740">
    <property type="term" value="F:transferase activity"/>
    <property type="evidence" value="ECO:0007669"/>
    <property type="project" value="UniProtKB-KW"/>
</dbReference>
<feature type="transmembrane region" description="Helical" evidence="11">
    <location>
        <begin position="513"/>
        <end position="531"/>
    </location>
</feature>
<evidence type="ECO:0000256" key="4">
    <source>
        <dbReference type="ARBA" id="ARBA00022502"/>
    </source>
</evidence>
<keyword evidence="6 11" id="KW-0812">Transmembrane</keyword>
<feature type="transmembrane region" description="Helical" evidence="11">
    <location>
        <begin position="632"/>
        <end position="658"/>
    </location>
</feature>
<dbReference type="PANTHER" id="PTHR23071:SF1">
    <property type="entry name" value="GPI ETHANOLAMINE PHOSPHATE TRANSFERASE 3"/>
    <property type="match status" value="1"/>
</dbReference>
<dbReference type="Gene3D" id="3.40.720.10">
    <property type="entry name" value="Alkaline Phosphatase, subunit A"/>
    <property type="match status" value="1"/>
</dbReference>
<dbReference type="CDD" id="cd16023">
    <property type="entry name" value="GPI_EPT_3"/>
    <property type="match status" value="1"/>
</dbReference>
<feature type="transmembrane region" description="Helical" evidence="11">
    <location>
        <begin position="805"/>
        <end position="830"/>
    </location>
</feature>
<keyword evidence="13" id="KW-1185">Reference proteome</keyword>
<dbReference type="EMBL" id="JAKROA010000001">
    <property type="protein sequence ID" value="KAL5111967.1"/>
    <property type="molecule type" value="Genomic_DNA"/>
</dbReference>
<evidence type="ECO:0000256" key="2">
    <source>
        <dbReference type="ARBA" id="ARBA00004687"/>
    </source>
</evidence>
<evidence type="ECO:0000256" key="10">
    <source>
        <dbReference type="ARBA" id="ARBA00023180"/>
    </source>
</evidence>
<dbReference type="Proteomes" id="UP001651158">
    <property type="component" value="Unassembled WGS sequence"/>
</dbReference>
<keyword evidence="4" id="KW-0337">GPI-anchor biosynthesis</keyword>
<dbReference type="Pfam" id="PF01663">
    <property type="entry name" value="Phosphodiest"/>
    <property type="match status" value="1"/>
</dbReference>
<keyword evidence="7" id="KW-0256">Endoplasmic reticulum</keyword>
<reference evidence="12 13" key="1">
    <citation type="journal article" date="2022" name="Front. Cell. Infect. Microbiol.">
        <title>The Genomes of Two Strains of Taenia crassiceps the Animal Model for the Study of Human Cysticercosis.</title>
        <authorList>
            <person name="Bobes R.J."/>
            <person name="Estrada K."/>
            <person name="Rios-Valencia D.G."/>
            <person name="Calderon-Gallegos A."/>
            <person name="de la Torre P."/>
            <person name="Carrero J.C."/>
            <person name="Sanchez-Flores A."/>
            <person name="Laclette J.P."/>
        </authorList>
    </citation>
    <scope>NUCLEOTIDE SEQUENCE [LARGE SCALE GENOMIC DNA]</scope>
    <source>
        <strain evidence="12">WFUcys</strain>
    </source>
</reference>
<dbReference type="InterPro" id="IPR017850">
    <property type="entry name" value="Alkaline_phosphatase_core_sf"/>
</dbReference>
<feature type="transmembrane region" description="Helical" evidence="11">
    <location>
        <begin position="57"/>
        <end position="75"/>
    </location>
</feature>
<dbReference type="PROSITE" id="PS51257">
    <property type="entry name" value="PROKAR_LIPOPROTEIN"/>
    <property type="match status" value="1"/>
</dbReference>
<evidence type="ECO:0000256" key="3">
    <source>
        <dbReference type="ARBA" id="ARBA00008695"/>
    </source>
</evidence>
<feature type="transmembrane region" description="Helical" evidence="11">
    <location>
        <begin position="762"/>
        <end position="784"/>
    </location>
</feature>
<keyword evidence="10" id="KW-0325">Glycoprotein</keyword>
<feature type="transmembrane region" description="Helical" evidence="11">
    <location>
        <begin position="410"/>
        <end position="430"/>
    </location>
</feature>
<feature type="transmembrane region" description="Helical" evidence="11">
    <location>
        <begin position="442"/>
        <end position="471"/>
    </location>
</feature>
<comment type="caution">
    <text evidence="12">The sequence shown here is derived from an EMBL/GenBank/DDBJ whole genome shotgun (WGS) entry which is preliminary data.</text>
</comment>
<comment type="pathway">
    <text evidence="2">Glycolipid biosynthesis; glycosylphosphatidylinositol-anchor biosynthesis.</text>
</comment>
<evidence type="ECO:0000313" key="13">
    <source>
        <dbReference type="Proteomes" id="UP001651158"/>
    </source>
</evidence>
<feature type="transmembrane region" description="Helical" evidence="11">
    <location>
        <begin position="483"/>
        <end position="507"/>
    </location>
</feature>
<dbReference type="PANTHER" id="PTHR23071">
    <property type="entry name" value="PHOSPHATIDYLINOSITOL GLYCAN"/>
    <property type="match status" value="1"/>
</dbReference>
<evidence type="ECO:0000256" key="7">
    <source>
        <dbReference type="ARBA" id="ARBA00022824"/>
    </source>
</evidence>
<sequence>MSFKRSKQCRSGIANLAVLGLCSAVFGTFIFSCGFLLTRSELTNTTYLSHHLQPEFQRVILLLVDGLYIGLFPPIDNATRMPYLRELIYQKNESRNYFLAHFIADPPTTTMQRLKALLTGSMPTFIDAGSNFGGSEIQEDNILKQWALTGKKICFVGDQVWVELLPNRFSESYPLPAFNIKDLDTVDTAVKEYILQEINRDKCDVLIGHMLGIDHCGHTFGRSHPEMSRKLAELDEFLRHLLLLLRKSDLLFVFGDHGMTATGDHGGDSVAEVDATLFAYTPRGFLRDSVPSVATTDEITPLPTVEQVDLVPTLAALTGTPIPFSNLGIVITQLLNFDLVGPVNENFKQIFTYTKEYHNRFGLVTVPAEMDRLIAQNSTQPCSPLSLQECLAMMRALRASFRTHWTRMDAWCIALGFLLTLNALLAFLALDNDLGDPGLPYVLAILSAIVLGLLKLTLVALLPLALAFYWLGGLWFRRRSCSISFGTLVSGVLMVIVVLTSCSNSFIIQEARVLSYFLQTLLMITCIFCLGSTRHWSAISSSILLCVGLLWAGRYLELCREESPSTSVCVNLGTDGDDGATPNIAWLLTRLSTLSGERLRYLTGPRLLLASTGLGGALLVHRRCLTAWGNLCVGGLAGILLSVSAPLAVLGLPFLWLLDALIASTHSGDYAAARYITLETTFLATLRINVARALFMLGGALSLVLIYRPLLVTAAVPTVVPPRISWGRVYLSGLATVYTSWLLTALVMAPLFILLVLLGDVYVWPCLGILVCLLLPPFYLLHCPRVLPSSQKMTVPSNRNYQTQVLSLLHAASGWTTAIYACLLGELGFYCLGHQPTFPSIVWEAAFAVLEGDRVVSTTSTFLSAALVLAHTFAAQILITAALPLVLFIPLHRLSKGPIGKSNLLLLPIRSEACSQALGLAFDRLFRRYLIAHFSLFTGHLLCAFLLRRHLMVWKIFAPRLVFSFCGLGVVLLTTLVVRCLVVWRLHGAVTRMHRQLLTNPNA</sequence>
<name>A0ABR4QQW9_9CEST</name>
<feature type="transmembrane region" description="Helical" evidence="11">
    <location>
        <begin position="12"/>
        <end position="37"/>
    </location>
</feature>